<dbReference type="PANTHER" id="PTHR45661">
    <property type="entry name" value="SURFACE ANTIGEN"/>
    <property type="match status" value="1"/>
</dbReference>
<dbReference type="Proteomes" id="UP001295423">
    <property type="component" value="Unassembled WGS sequence"/>
</dbReference>
<proteinExistence type="predicted"/>
<reference evidence="1" key="1">
    <citation type="submission" date="2023-08" db="EMBL/GenBank/DDBJ databases">
        <authorList>
            <person name="Audoor S."/>
            <person name="Bilcke G."/>
        </authorList>
    </citation>
    <scope>NUCLEOTIDE SEQUENCE</scope>
</reference>
<dbReference type="EMBL" id="CAKOGP040002158">
    <property type="protein sequence ID" value="CAJ1963769.1"/>
    <property type="molecule type" value="Genomic_DNA"/>
</dbReference>
<dbReference type="PANTHER" id="PTHR45661:SF3">
    <property type="entry name" value="IG-LIKE DOMAIN-CONTAINING PROTEIN"/>
    <property type="match status" value="1"/>
</dbReference>
<dbReference type="InterPro" id="IPR032675">
    <property type="entry name" value="LRR_dom_sf"/>
</dbReference>
<keyword evidence="2" id="KW-1185">Reference proteome</keyword>
<sequence length="513" mass="57449">MRTRKKARLGFDANGVFVYSASAASNNYLQNQTLLVPRNVRITRVPGSVDRLFESAFEDCQELEEVMLEEGVEGLGRRTFLGCAMLTTVRFPSTLRTILDYAFYDCHSLSSVELPLSIEIIGIGAFENCSSLQHLDLSQHTRCTNIDKCAFQGCSELSVARLPPNIKGLFPMEVFCDCSALTHLRFPPGVTDISPSAVEGCSSLVSLEVPEGLWRLDVVPNITGGSDGIQSCSSLVNLFTPPEQWVVRSMDSLPFPPDFQLGRLAVAWRDLIPKLQRRFVDRPLHKLCYFQTYQYSTQDTILKMRDILEAHPIGAHAAAEQVDTFGMTPMHILMLAETPVMELVQELPTSIIETMIQAKDSFGSTPLDYRCKNAAGRQAIRTWLPTLLQQRLQYIGLEQWRQEVLTEQEKGVTLLVSDDAETSSRQVERVLRKLIQCEIREILSLLEMVLWKTKLLKTTTNDGNNAGDNDVRDGGEEESCISTHRQSCRVHSGISIVVENVLPFLLSSRTSLN</sequence>
<name>A0AAD2G5N0_9STRA</name>
<gene>
    <name evidence="1" type="ORF">CYCCA115_LOCUS20317</name>
</gene>
<protein>
    <submittedName>
        <fullName evidence="1">Uncharacterized protein</fullName>
    </submittedName>
</protein>
<organism evidence="1 2">
    <name type="scientific">Cylindrotheca closterium</name>
    <dbReference type="NCBI Taxonomy" id="2856"/>
    <lineage>
        <taxon>Eukaryota</taxon>
        <taxon>Sar</taxon>
        <taxon>Stramenopiles</taxon>
        <taxon>Ochrophyta</taxon>
        <taxon>Bacillariophyta</taxon>
        <taxon>Bacillariophyceae</taxon>
        <taxon>Bacillariophycidae</taxon>
        <taxon>Bacillariales</taxon>
        <taxon>Bacillariaceae</taxon>
        <taxon>Cylindrotheca</taxon>
    </lineage>
</organism>
<accession>A0AAD2G5N0</accession>
<comment type="caution">
    <text evidence="1">The sequence shown here is derived from an EMBL/GenBank/DDBJ whole genome shotgun (WGS) entry which is preliminary data.</text>
</comment>
<evidence type="ECO:0000313" key="2">
    <source>
        <dbReference type="Proteomes" id="UP001295423"/>
    </source>
</evidence>
<evidence type="ECO:0000313" key="1">
    <source>
        <dbReference type="EMBL" id="CAJ1963769.1"/>
    </source>
</evidence>
<dbReference type="InterPro" id="IPR026906">
    <property type="entry name" value="LRR_5"/>
</dbReference>
<dbReference type="AlphaFoldDB" id="A0AAD2G5N0"/>
<dbReference type="Pfam" id="PF13306">
    <property type="entry name" value="LRR_5"/>
    <property type="match status" value="1"/>
</dbReference>
<dbReference type="InterPro" id="IPR053139">
    <property type="entry name" value="Surface_bspA-like"/>
</dbReference>
<dbReference type="Gene3D" id="3.80.10.10">
    <property type="entry name" value="Ribonuclease Inhibitor"/>
    <property type="match status" value="2"/>
</dbReference>
<dbReference type="SUPFAM" id="SSF52058">
    <property type="entry name" value="L domain-like"/>
    <property type="match status" value="1"/>
</dbReference>